<feature type="region of interest" description="Disordered" evidence="2">
    <location>
        <begin position="169"/>
        <end position="286"/>
    </location>
</feature>
<feature type="compositionally biased region" description="Low complexity" evidence="2">
    <location>
        <begin position="268"/>
        <end position="279"/>
    </location>
</feature>
<name>A0ABR3SXP2_9PEZI</name>
<dbReference type="Pfam" id="PF04212">
    <property type="entry name" value="MIT"/>
    <property type="match status" value="1"/>
</dbReference>
<evidence type="ECO:0000256" key="1">
    <source>
        <dbReference type="SAM" id="Coils"/>
    </source>
</evidence>
<protein>
    <recommendedName>
        <fullName evidence="3">MIT domain-containing protein</fullName>
    </recommendedName>
</protein>
<dbReference type="Gene3D" id="1.20.58.80">
    <property type="entry name" value="Phosphotransferase system, lactose/cellobiose-type IIA subunit"/>
    <property type="match status" value="1"/>
</dbReference>
<dbReference type="InterPro" id="IPR036181">
    <property type="entry name" value="MIT_dom_sf"/>
</dbReference>
<evidence type="ECO:0000259" key="3">
    <source>
        <dbReference type="Pfam" id="PF04212"/>
    </source>
</evidence>
<dbReference type="PANTHER" id="PTHR37327">
    <property type="entry name" value="CHROMOSOME 1, WHOLE GENOME SHOTGUN SEQUENCE"/>
    <property type="match status" value="1"/>
</dbReference>
<gene>
    <name evidence="4" type="ORF">SLS56_003988</name>
</gene>
<feature type="compositionally biased region" description="Polar residues" evidence="2">
    <location>
        <begin position="575"/>
        <end position="593"/>
    </location>
</feature>
<feature type="region of interest" description="Disordered" evidence="2">
    <location>
        <begin position="443"/>
        <end position="462"/>
    </location>
</feature>
<dbReference type="InterPro" id="IPR007330">
    <property type="entry name" value="MIT_dom"/>
</dbReference>
<evidence type="ECO:0000256" key="2">
    <source>
        <dbReference type="SAM" id="MobiDB-lite"/>
    </source>
</evidence>
<feature type="compositionally biased region" description="Basic and acidic residues" evidence="2">
    <location>
        <begin position="29"/>
        <end position="48"/>
    </location>
</feature>
<dbReference type="PANTHER" id="PTHR37327:SF1">
    <property type="entry name" value="MICROTUBULE INTERACTING AND TRANSPORT DOMAIN-CONTAINING PROTEIN"/>
    <property type="match status" value="1"/>
</dbReference>
<feature type="compositionally biased region" description="Polar residues" evidence="2">
    <location>
        <begin position="609"/>
        <end position="635"/>
    </location>
</feature>
<feature type="compositionally biased region" description="Polar residues" evidence="2">
    <location>
        <begin position="221"/>
        <end position="230"/>
    </location>
</feature>
<feature type="region of interest" description="Disordered" evidence="2">
    <location>
        <begin position="468"/>
        <end position="541"/>
    </location>
</feature>
<accession>A0ABR3SXP2</accession>
<keyword evidence="5" id="KW-1185">Reference proteome</keyword>
<feature type="compositionally biased region" description="Polar residues" evidence="2">
    <location>
        <begin position="200"/>
        <end position="211"/>
    </location>
</feature>
<feature type="domain" description="MIT" evidence="3">
    <location>
        <begin position="50"/>
        <end position="114"/>
    </location>
</feature>
<organism evidence="4 5">
    <name type="scientific">Neofusicoccum ribis</name>
    <dbReference type="NCBI Taxonomy" id="45134"/>
    <lineage>
        <taxon>Eukaryota</taxon>
        <taxon>Fungi</taxon>
        <taxon>Dikarya</taxon>
        <taxon>Ascomycota</taxon>
        <taxon>Pezizomycotina</taxon>
        <taxon>Dothideomycetes</taxon>
        <taxon>Dothideomycetes incertae sedis</taxon>
        <taxon>Botryosphaeriales</taxon>
        <taxon>Botryosphaeriaceae</taxon>
        <taxon>Neofusicoccum</taxon>
    </lineage>
</organism>
<comment type="caution">
    <text evidence="4">The sequence shown here is derived from an EMBL/GenBank/DDBJ whole genome shotgun (WGS) entry which is preliminary data.</text>
</comment>
<reference evidence="4 5" key="1">
    <citation type="submission" date="2024-02" db="EMBL/GenBank/DDBJ databases">
        <title>De novo assembly and annotation of 12 fungi associated with fruit tree decline syndrome in Ontario, Canada.</title>
        <authorList>
            <person name="Sulman M."/>
            <person name="Ellouze W."/>
            <person name="Ilyukhin E."/>
        </authorList>
    </citation>
    <scope>NUCLEOTIDE SEQUENCE [LARGE SCALE GENOMIC DNA]</scope>
    <source>
        <strain evidence="4 5">M1-105</strain>
    </source>
</reference>
<evidence type="ECO:0000313" key="4">
    <source>
        <dbReference type="EMBL" id="KAL1632099.1"/>
    </source>
</evidence>
<dbReference type="Proteomes" id="UP001521116">
    <property type="component" value="Unassembled WGS sequence"/>
</dbReference>
<feature type="coiled-coil region" evidence="1">
    <location>
        <begin position="357"/>
        <end position="384"/>
    </location>
</feature>
<evidence type="ECO:0000313" key="5">
    <source>
        <dbReference type="Proteomes" id="UP001521116"/>
    </source>
</evidence>
<feature type="compositionally biased region" description="Polar residues" evidence="2">
    <location>
        <begin position="468"/>
        <end position="488"/>
    </location>
</feature>
<feature type="region of interest" description="Disordered" evidence="2">
    <location>
        <begin position="572"/>
        <end position="670"/>
    </location>
</feature>
<sequence length="1017" mass="110551">MALLCTLRNSLLPETARRTVSGATIASEDDSRRAPSRNKDRGEKDKKTMLSRALQKANTAVLLDNAQNFEGAMEAYGDACRLLQQVMLRSSGEDDRKKLEAIRVTYTNRIQELKMLDPAWQSSGGKALPSRPMSDQSLADTQSFIDNVVDDEEEPVVIETATITRIVNDRSVEPRQQPSIQKRSARESVLTSAIRDVESTMPNPSDPQTLLSPPPAKPGANGQNDRSNLDSPMDRSYMPPPLSPRRPLTPNASADPFDEPSVREAMEQRSASQASQVSQNHNRAASHESISWLDTIDESGGSSCSSSVHSLQMGALQRKNLRHASGATEAEFDAALDAAVEAAYDDNLEPYEEESPISPYRRNVEIAKERVREAEREMAIEAAKRRDREMRMRGESLPHVRDGSVDLGGQNEDADDEERILDEMTKDYMLDDFDFGLQSKSALPRQSDSSTFSGSTWHSSISSARNTAGTSLSTVTESDASPTSTVTQKPLPERPATTLPPVSEAEPQTAVPLPPTPSHKTTASGGGSSVRSRRLSGQNAKQLKIETSIAANQGPLTQQPYTLKVDETPAMPKTANATLPNTSFKMPSQSNLQAPSLSSAAVSPADSMPSISPSTSLTQAMSNENVTSDPSSRAKTTGPPPLLKKNKSSLSLRNRQMSVSSPDGSDVSVGTPLSTTFTTFSQRKPSNPHIAQTPGIPTFTLDGMNLPTGGMHLFEADIHSPYSPGSPNPLAINAPIPLEPCPESYLLRPFWLMRCFYQTLAHPRGGYLSTKLFIPRDIWNVKGVKIKSVEEKISNCDLLTAALLKLGKVDTLDADAILEEMQALELVLDQVQSNLIKKLGSDVGTGGVSSMFKDAQTVGVTSPDGSTAPELPSKLGASSRYLSSWKKLRSKNSGVNLAGLNKDVSKDSLTMSTLPMTTLPNIRFAKREITQADFSGPNTHYMGSLARLFDAVQILDQVARQVEDPGLKHSSPTHVGLELSTRHAAEFFGFYICRFVLSDIATMLDKFIKRGSEWVLI</sequence>
<proteinExistence type="predicted"/>
<feature type="region of interest" description="Disordered" evidence="2">
    <location>
        <begin position="22"/>
        <end position="48"/>
    </location>
</feature>
<feature type="compositionally biased region" description="Low complexity" evidence="2">
    <location>
        <begin position="648"/>
        <end position="670"/>
    </location>
</feature>
<feature type="compositionally biased region" description="Low complexity" evidence="2">
    <location>
        <begin position="447"/>
        <end position="462"/>
    </location>
</feature>
<keyword evidence="1" id="KW-0175">Coiled coil</keyword>
<dbReference type="SUPFAM" id="SSF116846">
    <property type="entry name" value="MIT domain"/>
    <property type="match status" value="1"/>
</dbReference>
<feature type="compositionally biased region" description="Low complexity" evidence="2">
    <location>
        <begin position="594"/>
        <end position="607"/>
    </location>
</feature>
<dbReference type="EMBL" id="JAJVDC020000034">
    <property type="protein sequence ID" value="KAL1632099.1"/>
    <property type="molecule type" value="Genomic_DNA"/>
</dbReference>